<dbReference type="PANTHER" id="PTHR43190:SF3">
    <property type="entry name" value="N-ACETYL-D-GLUCOSAMINE KINASE"/>
    <property type="match status" value="1"/>
</dbReference>
<dbReference type="Proteomes" id="UP000317940">
    <property type="component" value="Unassembled WGS sequence"/>
</dbReference>
<keyword evidence="3" id="KW-1185">Reference proteome</keyword>
<dbReference type="InterPro" id="IPR002731">
    <property type="entry name" value="ATPase_BadF"/>
</dbReference>
<sequence length="292" mass="28537">MTYLGLDVGGTHTRAVLHDAAGRELARATATGGNPAARGAPAALAVLAEVVARTVADPGAVRGCLLGLSGVSALADPDGFAEACRAAFGLTVPVRLVSDAVVAFAAGAPAAPGGTVLIAGTGAIACRIAGTAVTERAGGLGWLLGDEGGGFWLGREALRHAHAHAHDHPADPLGRAVLDACAAPDPAALLRWAYDGPPHRLASLAPLITELALTGDPAALRITESAAAHLAALVAALHRDDAPIVLAGSVATAPGPVHDGLLARLRAAHPAAPLTVAGDGAAAAARLAAAAG</sequence>
<organism evidence="2 3">
    <name type="scientific">Kitasatospora viridis</name>
    <dbReference type="NCBI Taxonomy" id="281105"/>
    <lineage>
        <taxon>Bacteria</taxon>
        <taxon>Bacillati</taxon>
        <taxon>Actinomycetota</taxon>
        <taxon>Actinomycetes</taxon>
        <taxon>Kitasatosporales</taxon>
        <taxon>Streptomycetaceae</taxon>
        <taxon>Kitasatospora</taxon>
    </lineage>
</organism>
<evidence type="ECO:0000313" key="3">
    <source>
        <dbReference type="Proteomes" id="UP000317940"/>
    </source>
</evidence>
<comment type="caution">
    <text evidence="2">The sequence shown here is derived from an EMBL/GenBank/DDBJ whole genome shotgun (WGS) entry which is preliminary data.</text>
</comment>
<keyword evidence="2" id="KW-0808">Transferase</keyword>
<gene>
    <name evidence="2" type="ORF">FHX73_11594</name>
</gene>
<dbReference type="GO" id="GO:0016301">
    <property type="term" value="F:kinase activity"/>
    <property type="evidence" value="ECO:0007669"/>
    <property type="project" value="UniProtKB-KW"/>
</dbReference>
<name>A0A561UBT7_9ACTN</name>
<keyword evidence="2" id="KW-0418">Kinase</keyword>
<feature type="domain" description="ATPase BadF/BadG/BcrA/BcrD type" evidence="1">
    <location>
        <begin position="4"/>
        <end position="253"/>
    </location>
</feature>
<evidence type="ECO:0000313" key="2">
    <source>
        <dbReference type="EMBL" id="TWF96821.1"/>
    </source>
</evidence>
<dbReference type="AlphaFoldDB" id="A0A561UBT7"/>
<dbReference type="SUPFAM" id="SSF53067">
    <property type="entry name" value="Actin-like ATPase domain"/>
    <property type="match status" value="2"/>
</dbReference>
<accession>A0A561UBT7</accession>
<dbReference type="Pfam" id="PF01869">
    <property type="entry name" value="BcrAD_BadFG"/>
    <property type="match status" value="1"/>
</dbReference>
<dbReference type="RefSeq" id="WP_170304816.1">
    <property type="nucleotide sequence ID" value="NZ_BAAAMZ010000004.1"/>
</dbReference>
<dbReference type="Gene3D" id="3.30.420.40">
    <property type="match status" value="2"/>
</dbReference>
<dbReference type="EMBL" id="VIWT01000001">
    <property type="protein sequence ID" value="TWF96821.1"/>
    <property type="molecule type" value="Genomic_DNA"/>
</dbReference>
<dbReference type="InterPro" id="IPR052519">
    <property type="entry name" value="Euk-type_GlcNAc_Kinase"/>
</dbReference>
<dbReference type="PANTHER" id="PTHR43190">
    <property type="entry name" value="N-ACETYL-D-GLUCOSAMINE KINASE"/>
    <property type="match status" value="1"/>
</dbReference>
<protein>
    <submittedName>
        <fullName evidence="2">N-acetylglucosamine kinase-like BadF-type ATPase</fullName>
    </submittedName>
</protein>
<reference evidence="2 3" key="1">
    <citation type="submission" date="2019-06" db="EMBL/GenBank/DDBJ databases">
        <title>Sequencing the genomes of 1000 actinobacteria strains.</title>
        <authorList>
            <person name="Klenk H.-P."/>
        </authorList>
    </citation>
    <scope>NUCLEOTIDE SEQUENCE [LARGE SCALE GENOMIC DNA]</scope>
    <source>
        <strain evidence="2 3">DSM 44826</strain>
    </source>
</reference>
<evidence type="ECO:0000259" key="1">
    <source>
        <dbReference type="Pfam" id="PF01869"/>
    </source>
</evidence>
<proteinExistence type="predicted"/>
<dbReference type="InterPro" id="IPR043129">
    <property type="entry name" value="ATPase_NBD"/>
</dbReference>